<sequence length="444" mass="48822">GGGIGGLTLAVALSRLNIDSDALEIDIYESAPQLTQIGAGITFWPRAWKILEKLGLTTELARHLAPGQHIPDGTGPPRLGFQFRKADGQEGGTEYSIIVTGTPLSFHRTVVQEALLQHLSPSIKFHLSSRLVSYTESSGSVTAPIELSFADGKSATCDLLIGADGIKSIIRRQVTSENPHASSLDSEGDRCLNTDPVWTGTFAYRCAVDSTILKEKMPSHRALTTHVVYCGKNKHIVAYPILQGSVVNVASYVSDLSKEGVKYTGPSFEDVSKEEFVPLFETWEEEVRLLIQNTEKPSRWAIHAIRPLESYISTSRNVLLLGDAAHAMTPHQGNGAGQAIEDAYILAHLLAHGIRSSAPTSSIAHVYDVIRRPAANLVHHFSRLQGLLYEFNSPEFEDHADESWSSSHVESLGEAIIRDWRYAWETTAEDDRERALAMLDRRSF</sequence>
<dbReference type="PANTHER" id="PTHR46720:SF3">
    <property type="entry name" value="FAD-BINDING DOMAIN-CONTAINING PROTEIN-RELATED"/>
    <property type="match status" value="1"/>
</dbReference>
<dbReference type="OrthoDB" id="417877at2759"/>
<comment type="caution">
    <text evidence="5">The sequence shown here is derived from an EMBL/GenBank/DDBJ whole genome shotgun (WGS) entry which is preliminary data.</text>
</comment>
<dbReference type="GO" id="GO:0071949">
    <property type="term" value="F:FAD binding"/>
    <property type="evidence" value="ECO:0007669"/>
    <property type="project" value="InterPro"/>
</dbReference>
<keyword evidence="3" id="KW-0560">Oxidoreductase</keyword>
<dbReference type="PRINTS" id="PR00420">
    <property type="entry name" value="RNGMNOXGNASE"/>
</dbReference>
<dbReference type="SUPFAM" id="SSF54373">
    <property type="entry name" value="FAD-linked reductases, C-terminal domain"/>
    <property type="match status" value="1"/>
</dbReference>
<dbReference type="InterPro" id="IPR002938">
    <property type="entry name" value="FAD-bd"/>
</dbReference>
<dbReference type="EMBL" id="MU155160">
    <property type="protein sequence ID" value="KAF9482883.1"/>
    <property type="molecule type" value="Genomic_DNA"/>
</dbReference>
<evidence type="ECO:0000259" key="4">
    <source>
        <dbReference type="Pfam" id="PF01494"/>
    </source>
</evidence>
<gene>
    <name evidence="5" type="ORF">BDN70DRAFT_800743</name>
</gene>
<dbReference type="InterPro" id="IPR036188">
    <property type="entry name" value="FAD/NAD-bd_sf"/>
</dbReference>
<evidence type="ECO:0000256" key="3">
    <source>
        <dbReference type="ARBA" id="ARBA00023002"/>
    </source>
</evidence>
<organism evidence="5 6">
    <name type="scientific">Pholiota conissans</name>
    <dbReference type="NCBI Taxonomy" id="109636"/>
    <lineage>
        <taxon>Eukaryota</taxon>
        <taxon>Fungi</taxon>
        <taxon>Dikarya</taxon>
        <taxon>Basidiomycota</taxon>
        <taxon>Agaricomycotina</taxon>
        <taxon>Agaricomycetes</taxon>
        <taxon>Agaricomycetidae</taxon>
        <taxon>Agaricales</taxon>
        <taxon>Agaricineae</taxon>
        <taxon>Strophariaceae</taxon>
        <taxon>Pholiota</taxon>
    </lineage>
</organism>
<proteinExistence type="predicted"/>
<dbReference type="SUPFAM" id="SSF51905">
    <property type="entry name" value="FAD/NAD(P)-binding domain"/>
    <property type="match status" value="1"/>
</dbReference>
<evidence type="ECO:0000256" key="2">
    <source>
        <dbReference type="ARBA" id="ARBA00022827"/>
    </source>
</evidence>
<keyword evidence="6" id="KW-1185">Reference proteome</keyword>
<keyword evidence="2" id="KW-0274">FAD</keyword>
<keyword evidence="1" id="KW-0285">Flavoprotein</keyword>
<evidence type="ECO:0000313" key="6">
    <source>
        <dbReference type="Proteomes" id="UP000807469"/>
    </source>
</evidence>
<feature type="domain" description="FAD-binding" evidence="4">
    <location>
        <begin position="1"/>
        <end position="177"/>
    </location>
</feature>
<evidence type="ECO:0000313" key="5">
    <source>
        <dbReference type="EMBL" id="KAF9482883.1"/>
    </source>
</evidence>
<dbReference type="GO" id="GO:0016491">
    <property type="term" value="F:oxidoreductase activity"/>
    <property type="evidence" value="ECO:0007669"/>
    <property type="project" value="UniProtKB-KW"/>
</dbReference>
<dbReference type="AlphaFoldDB" id="A0A9P5Z7I5"/>
<name>A0A9P5Z7I5_9AGAR</name>
<dbReference type="Proteomes" id="UP000807469">
    <property type="component" value="Unassembled WGS sequence"/>
</dbReference>
<accession>A0A9P5Z7I5</accession>
<dbReference type="GO" id="GO:0044550">
    <property type="term" value="P:secondary metabolite biosynthetic process"/>
    <property type="evidence" value="ECO:0007669"/>
    <property type="project" value="TreeGrafter"/>
</dbReference>
<dbReference type="Gene3D" id="3.50.50.60">
    <property type="entry name" value="FAD/NAD(P)-binding domain"/>
    <property type="match status" value="1"/>
</dbReference>
<feature type="domain" description="FAD-binding" evidence="4">
    <location>
        <begin position="317"/>
        <end position="380"/>
    </location>
</feature>
<dbReference type="PANTHER" id="PTHR46720">
    <property type="entry name" value="HYDROXYLASE, PUTATIVE (AFU_ORTHOLOGUE AFUA_3G01460)-RELATED"/>
    <property type="match status" value="1"/>
</dbReference>
<evidence type="ECO:0000256" key="1">
    <source>
        <dbReference type="ARBA" id="ARBA00022630"/>
    </source>
</evidence>
<dbReference type="InterPro" id="IPR051104">
    <property type="entry name" value="FAD_monoxygenase"/>
</dbReference>
<feature type="non-terminal residue" evidence="5">
    <location>
        <position position="1"/>
    </location>
</feature>
<protein>
    <submittedName>
        <fullName evidence="5">Salicylate hydroxylase</fullName>
    </submittedName>
</protein>
<reference evidence="5" key="1">
    <citation type="submission" date="2020-11" db="EMBL/GenBank/DDBJ databases">
        <authorList>
            <consortium name="DOE Joint Genome Institute"/>
            <person name="Ahrendt S."/>
            <person name="Riley R."/>
            <person name="Andreopoulos W."/>
            <person name="Labutti K."/>
            <person name="Pangilinan J."/>
            <person name="Ruiz-Duenas F.J."/>
            <person name="Barrasa J.M."/>
            <person name="Sanchez-Garcia M."/>
            <person name="Camarero S."/>
            <person name="Miyauchi S."/>
            <person name="Serrano A."/>
            <person name="Linde D."/>
            <person name="Babiker R."/>
            <person name="Drula E."/>
            <person name="Ayuso-Fernandez I."/>
            <person name="Pacheco R."/>
            <person name="Padilla G."/>
            <person name="Ferreira P."/>
            <person name="Barriuso J."/>
            <person name="Kellner H."/>
            <person name="Castanera R."/>
            <person name="Alfaro M."/>
            <person name="Ramirez L."/>
            <person name="Pisabarro A.G."/>
            <person name="Kuo A."/>
            <person name="Tritt A."/>
            <person name="Lipzen A."/>
            <person name="He G."/>
            <person name="Yan M."/>
            <person name="Ng V."/>
            <person name="Cullen D."/>
            <person name="Martin F."/>
            <person name="Rosso M.-N."/>
            <person name="Henrissat B."/>
            <person name="Hibbett D."/>
            <person name="Martinez A.T."/>
            <person name="Grigoriev I.V."/>
        </authorList>
    </citation>
    <scope>NUCLEOTIDE SEQUENCE</scope>
    <source>
        <strain evidence="5">CIRM-BRFM 674</strain>
    </source>
</reference>
<dbReference type="Pfam" id="PF01494">
    <property type="entry name" value="FAD_binding_3"/>
    <property type="match status" value="2"/>
</dbReference>